<dbReference type="InterPro" id="IPR050964">
    <property type="entry name" value="Striated_Muscle_Regulatory"/>
</dbReference>
<name>A0A3G3IME3_9GAMM</name>
<dbReference type="PROSITE" id="PS50853">
    <property type="entry name" value="FN3"/>
    <property type="match status" value="4"/>
</dbReference>
<dbReference type="InterPro" id="IPR011460">
    <property type="entry name" value="Lcl_C"/>
</dbReference>
<dbReference type="PROSITE" id="PS51257">
    <property type="entry name" value="PROKAR_LIPOPROTEIN"/>
    <property type="match status" value="1"/>
</dbReference>
<feature type="chain" id="PRO_5018308439" description="Fibronectin type-III domain-containing protein" evidence="2">
    <location>
        <begin position="24"/>
        <end position="1569"/>
    </location>
</feature>
<gene>
    <name evidence="4" type="ORF">MS2017_1188</name>
</gene>
<dbReference type="InterPro" id="IPR003961">
    <property type="entry name" value="FN3_dom"/>
</dbReference>
<evidence type="ECO:0000256" key="1">
    <source>
        <dbReference type="ARBA" id="ARBA00022737"/>
    </source>
</evidence>
<dbReference type="InterPro" id="IPR013783">
    <property type="entry name" value="Ig-like_fold"/>
</dbReference>
<feature type="domain" description="Fibronectin type-III" evidence="3">
    <location>
        <begin position="691"/>
        <end position="782"/>
    </location>
</feature>
<dbReference type="Pfam" id="PF00041">
    <property type="entry name" value="fn3"/>
    <property type="match status" value="4"/>
</dbReference>
<reference evidence="4 5" key="1">
    <citation type="submission" date="2017-11" db="EMBL/GenBank/DDBJ databases">
        <title>Genome sequence of the bacterial symbiont EPR9N from a vent mussel Bathymodiolus thermophilus.</title>
        <authorList>
            <person name="Won Y.-J."/>
        </authorList>
    </citation>
    <scope>NUCLEOTIDE SEQUENCE [LARGE SCALE GENOMIC DNA]</scope>
    <source>
        <strain evidence="4 5">EPR9N</strain>
    </source>
</reference>
<sequence length="1569" mass="163365" precursor="true">MRFLKTLGLMTLTSLLFSCGSGGSSSNISSGFLSAAPVDNANCSIYKITLEGAKGDKLTSKISKKGVVAFSNIGYSGKALIECSAGDYTDEATNDEKQSPMLRAALNFTEGEKFAITPLTEIAVQIDTDLNKVIDTHNNTVANAFGLSGKSITLILPTDIDKIDVGDDDAGDYAMILAMLSKFESQGASESNSLSKVIDLFKVDLADKTLDRMTVEKLIMALNALESKFKNVNADRIKANMIGNPLLTNLLTKNLISGSAATFTFDNIGGDAGNCGVEPNLPSGLTIALTEGSCEISGTPVALQDTITYTVKATNLKGDSTATVSIRVDLDTPKNLVATIGDGTIALAWSAVSGATGYKIYYAQNEISASNLGSALLMQASNASGIVNNLTNSTKYYFVVTAVKEGVESSLSAAISATPVLSKPSIASLPAKHLILHDSITAFVFNNTGGAISSCSATSLPNGLSIMLTNGSCQISGTPTTLQNATTYTIQATNASGDSSATISISVGLGMPRNLTATKGDAAVDLTWSAVSGATGYKIYYAQNEISASNLGSVLSVQVSSVSRTVNNLTNDTKYYFVVTAVEGGTESPLSAMVSATPVLNKPSLANLSAKQLTLNASIEVFAFINTGGIASNCSSEPSLPSGLTMTLVGGSCQISGTPATLQAVTVYTIKATNTAGDSTATISISVSLGAPKNLVATEGSNIVDLAWDAVSGATGYKIYYAQNEISASNLSNALSVQVSSVSETVNNLTNDTKYYFVVTAVKGDAESALSAMVSATPILRKPSLVNLSVKHLTLNASIEVFAFINTGGLASSCNSEPSLPSGLTITLVGGSCQISGTPTALQDATTYTIKAINSVGDNTATVSISVVLGVPKNLTATKGDTTVDLAWDAVSGATGYKIYYAQNEISPSNLSNALSVQVSSVNDTVNNLTNDTKYYFVVTTVKGNAESFLSAMVSATPVLSKPSLANLPVKYLILNTSIEAFTFINTGGLASSCSSETGLPSGLTMALMNGSCQISGTPTTLQNAVTYTIKATNSVGDNTATVSIRVILGIPKNLIATKKDAAVELVWDAVNGATKYQVYHAKQSFSGLSDLSNYASLDGGSLLRNVKDHNKTITGLINDTRYYFVVTAIKGADESSPSAMVSATPVLSKPSLVNLSAKHLTFNASIKVFTFMNTGGLASSCNSEPGLPSGLTIALVGGSCQISGTPTVLQDATTYTIKATNSAGDSTATISISVDSITPENLTSARSNGAVSLAWNAISGATKYQVYYAMQSFNGISDLSNYASLNGGSLLQNITSNSKFIANLTNGTKYYFVVTTTKDAVESDKSNEVTATPLIGVLNDTGITQGGNYESGNNDTCTGEKIAAQDCSHGRDGKAVAGTLAKVGGGMAGFDFTKLGSTGNVLSIQNATWEADDTGDTGTESAGTKWSCVKDNHTGLVWEVKNYSNKFTEYAWGGKTALGRNHASNQGAYNDDWTSLVDSKNAGNGYCGFTNWKVPTIIELRSIVHQGMVSPKIDNHYFPNTETRLSVWSSSPSASNLFLAWQLRFDAGYNHGYSRGSKGYVRLVRSGQ</sequence>
<dbReference type="SMART" id="SM00060">
    <property type="entry name" value="FN3"/>
    <property type="match status" value="6"/>
</dbReference>
<dbReference type="Proteomes" id="UP000278334">
    <property type="component" value="Chromosome"/>
</dbReference>
<dbReference type="CDD" id="cd00063">
    <property type="entry name" value="FN3"/>
    <property type="match status" value="6"/>
</dbReference>
<feature type="signal peptide" evidence="2">
    <location>
        <begin position="1"/>
        <end position="23"/>
    </location>
</feature>
<keyword evidence="2" id="KW-0732">Signal</keyword>
<evidence type="ECO:0000256" key="2">
    <source>
        <dbReference type="SAM" id="SignalP"/>
    </source>
</evidence>
<organism evidence="4 5">
    <name type="scientific">Bathymodiolus thermophilus thioautotrophic gill symbiont</name>
    <dbReference type="NCBI Taxonomy" id="2360"/>
    <lineage>
        <taxon>Bacteria</taxon>
        <taxon>Pseudomonadati</taxon>
        <taxon>Pseudomonadota</taxon>
        <taxon>Gammaproteobacteria</taxon>
        <taxon>sulfur-oxidizing symbionts</taxon>
    </lineage>
</organism>
<protein>
    <recommendedName>
        <fullName evidence="3">Fibronectin type-III domain-containing protein</fullName>
    </recommendedName>
</protein>
<dbReference type="Gene3D" id="2.60.40.10">
    <property type="entry name" value="Immunoglobulins"/>
    <property type="match status" value="12"/>
</dbReference>
<feature type="domain" description="Fibronectin type-III" evidence="3">
    <location>
        <begin position="332"/>
        <end position="425"/>
    </location>
</feature>
<dbReference type="InterPro" id="IPR036116">
    <property type="entry name" value="FN3_sf"/>
</dbReference>
<proteinExistence type="predicted"/>
<accession>A0A3G3IME3</accession>
<dbReference type="SUPFAM" id="SSF49265">
    <property type="entry name" value="Fibronectin type III"/>
    <property type="match status" value="4"/>
</dbReference>
<feature type="domain" description="Fibronectin type-III" evidence="3">
    <location>
        <begin position="511"/>
        <end position="602"/>
    </location>
</feature>
<dbReference type="RefSeq" id="WP_122951585.1">
    <property type="nucleotide sequence ID" value="NZ_CP024634.1"/>
</dbReference>
<evidence type="ECO:0000313" key="5">
    <source>
        <dbReference type="Proteomes" id="UP000278334"/>
    </source>
</evidence>
<evidence type="ECO:0000259" key="3">
    <source>
        <dbReference type="PROSITE" id="PS50853"/>
    </source>
</evidence>
<dbReference type="KEGG" id="bthg:MS2017_1188"/>
<keyword evidence="1" id="KW-0677">Repeat</keyword>
<feature type="domain" description="Fibronectin type-III" evidence="3">
    <location>
        <begin position="871"/>
        <end position="964"/>
    </location>
</feature>
<dbReference type="PANTHER" id="PTHR13817:SF73">
    <property type="entry name" value="FIBRONECTIN TYPE-III DOMAIN-CONTAINING PROTEIN"/>
    <property type="match status" value="1"/>
</dbReference>
<dbReference type="EMBL" id="CP024634">
    <property type="protein sequence ID" value="AYQ56888.1"/>
    <property type="molecule type" value="Genomic_DNA"/>
</dbReference>
<dbReference type="Pfam" id="PF07603">
    <property type="entry name" value="Lcl_C"/>
    <property type="match status" value="1"/>
</dbReference>
<dbReference type="PANTHER" id="PTHR13817">
    <property type="entry name" value="TITIN"/>
    <property type="match status" value="1"/>
</dbReference>
<evidence type="ECO:0000313" key="4">
    <source>
        <dbReference type="EMBL" id="AYQ56888.1"/>
    </source>
</evidence>